<evidence type="ECO:0000313" key="1">
    <source>
        <dbReference type="EMBL" id="KAK7478363.1"/>
    </source>
</evidence>
<evidence type="ECO:0000313" key="2">
    <source>
        <dbReference type="Proteomes" id="UP001519460"/>
    </source>
</evidence>
<gene>
    <name evidence="1" type="ORF">BaRGS_00030367</name>
</gene>
<reference evidence="1 2" key="1">
    <citation type="journal article" date="2023" name="Sci. Data">
        <title>Genome assembly of the Korean intertidal mud-creeper Batillaria attramentaria.</title>
        <authorList>
            <person name="Patra A.K."/>
            <person name="Ho P.T."/>
            <person name="Jun S."/>
            <person name="Lee S.J."/>
            <person name="Kim Y."/>
            <person name="Won Y.J."/>
        </authorList>
    </citation>
    <scope>NUCLEOTIDE SEQUENCE [LARGE SCALE GENOMIC DNA]</scope>
    <source>
        <strain evidence="1">Wonlab-2016</strain>
    </source>
</reference>
<proteinExistence type="predicted"/>
<organism evidence="1 2">
    <name type="scientific">Batillaria attramentaria</name>
    <dbReference type="NCBI Taxonomy" id="370345"/>
    <lineage>
        <taxon>Eukaryota</taxon>
        <taxon>Metazoa</taxon>
        <taxon>Spiralia</taxon>
        <taxon>Lophotrochozoa</taxon>
        <taxon>Mollusca</taxon>
        <taxon>Gastropoda</taxon>
        <taxon>Caenogastropoda</taxon>
        <taxon>Sorbeoconcha</taxon>
        <taxon>Cerithioidea</taxon>
        <taxon>Batillariidae</taxon>
        <taxon>Batillaria</taxon>
    </lineage>
</organism>
<protein>
    <submittedName>
        <fullName evidence="1">Uncharacterized protein</fullName>
    </submittedName>
</protein>
<keyword evidence="2" id="KW-1185">Reference proteome</keyword>
<comment type="caution">
    <text evidence="1">The sequence shown here is derived from an EMBL/GenBank/DDBJ whole genome shotgun (WGS) entry which is preliminary data.</text>
</comment>
<dbReference type="Proteomes" id="UP001519460">
    <property type="component" value="Unassembled WGS sequence"/>
</dbReference>
<accession>A0ABD0JV05</accession>
<dbReference type="AlphaFoldDB" id="A0ABD0JV05"/>
<name>A0ABD0JV05_9CAEN</name>
<dbReference type="EMBL" id="JACVVK020000327">
    <property type="protein sequence ID" value="KAK7478363.1"/>
    <property type="molecule type" value="Genomic_DNA"/>
</dbReference>
<sequence>MRGEGNAGQGLPPLSEAARLCRCPARDNPPPNEFNNWSSFLPNQCTRYNPMVPKLLWAIPVRIVTRAQLLGERRCLAVFARGSGLCRFSLGRVVARVRRDLRAICS</sequence>